<evidence type="ECO:0000313" key="1">
    <source>
        <dbReference type="EMBL" id="CRY95407.1"/>
    </source>
</evidence>
<reference evidence="1" key="2">
    <citation type="submission" date="2015-07" db="EMBL/GenBank/DDBJ databases">
        <title>Plasmids, circular viruses and viroids from rat gut.</title>
        <authorList>
            <person name="Jorgensen T.J."/>
            <person name="Hansen M.A."/>
            <person name="Xu Z."/>
            <person name="Tabak M.A."/>
            <person name="Sorensen S.J."/>
            <person name="Hansen L.H."/>
        </authorList>
    </citation>
    <scope>NUCLEOTIDE SEQUENCE</scope>
    <source>
        <strain evidence="1">RGRH0616</strain>
    </source>
</reference>
<sequence>MLRPTLEAAGEMLAAAFFGIVPDHAEPYGTIPDHTGNGGVFRR</sequence>
<reference evidence="1" key="1">
    <citation type="submission" date="2015-06" db="EMBL/GenBank/DDBJ databases">
        <authorList>
            <person name="Joergensen T."/>
        </authorList>
    </citation>
    <scope>NUCLEOTIDE SEQUENCE</scope>
    <source>
        <strain evidence="1">RGRH0616</strain>
    </source>
</reference>
<dbReference type="AlphaFoldDB" id="A0A0H5QHN7"/>
<dbReference type="EMBL" id="LN853245">
    <property type="protein sequence ID" value="CRY95407.1"/>
    <property type="molecule type" value="Genomic_DNA"/>
</dbReference>
<proteinExistence type="predicted"/>
<name>A0A0H5QHN7_9ZZZZ</name>
<organism evidence="1">
    <name type="scientific">uncultured prokaryote</name>
    <dbReference type="NCBI Taxonomy" id="198431"/>
    <lineage>
        <taxon>unclassified sequences</taxon>
        <taxon>environmental samples</taxon>
    </lineage>
</organism>
<protein>
    <submittedName>
        <fullName evidence="1">Uncharacterized protein</fullName>
    </submittedName>
</protein>
<accession>A0A0H5QHN7</accession>